<evidence type="ECO:0000313" key="3">
    <source>
        <dbReference type="Proteomes" id="UP000320813"/>
    </source>
</evidence>
<accession>A0A519B9W1</accession>
<dbReference type="EMBL" id="SGBD01000004">
    <property type="protein sequence ID" value="RZD14065.1"/>
    <property type="molecule type" value="Genomic_DNA"/>
</dbReference>
<keyword evidence="1" id="KW-0472">Membrane</keyword>
<protein>
    <recommendedName>
        <fullName evidence="4">Pilus assembly protein PilO</fullName>
    </recommendedName>
</protein>
<dbReference type="InterPro" id="IPR007445">
    <property type="entry name" value="PilO"/>
</dbReference>
<dbReference type="InterPro" id="IPR014717">
    <property type="entry name" value="Transl_elong_EF1B/ribsomal_bS6"/>
</dbReference>
<evidence type="ECO:0008006" key="4">
    <source>
        <dbReference type="Google" id="ProtNLM"/>
    </source>
</evidence>
<organism evidence="2 3">
    <name type="scientific">Candidatus Acidulodesulfobacterium ferriphilum</name>
    <dbReference type="NCBI Taxonomy" id="2597223"/>
    <lineage>
        <taxon>Bacteria</taxon>
        <taxon>Deltaproteobacteria</taxon>
        <taxon>Candidatus Acidulodesulfobacterales</taxon>
        <taxon>Candidatus Acidulodesulfobacterium</taxon>
    </lineage>
</organism>
<dbReference type="GO" id="GO:0043683">
    <property type="term" value="P:type IV pilus assembly"/>
    <property type="evidence" value="ECO:0007669"/>
    <property type="project" value="InterPro"/>
</dbReference>
<evidence type="ECO:0000313" key="2">
    <source>
        <dbReference type="EMBL" id="RZD14065.1"/>
    </source>
</evidence>
<dbReference type="PANTHER" id="PTHR39555">
    <property type="entry name" value="FIMBRIAL ASSEMBLY PROTEIN PILO-LIKE PROTEIN-RELATED"/>
    <property type="match status" value="1"/>
</dbReference>
<feature type="transmembrane region" description="Helical" evidence="1">
    <location>
        <begin position="15"/>
        <end position="36"/>
    </location>
</feature>
<comment type="caution">
    <text evidence="2">The sequence shown here is derived from an EMBL/GenBank/DDBJ whole genome shotgun (WGS) entry which is preliminary data.</text>
</comment>
<proteinExistence type="predicted"/>
<dbReference type="AlphaFoldDB" id="A0A519B9W1"/>
<name>A0A519B9W1_9DELT</name>
<sequence length="203" mass="22478">MDTKLARNIKFNGPAGYGLIVSVAIFIIIMGGYYFLSYSKSEARLSQKKGVLNTVKAKYDADLALVRSYPVLVKQYEALNKEFASLVLELPSKKDIPGLLMKIANYEKILGLNLKMFKPGKVVARGFYEAVPFSMNISGNFYNVYKFFYKLATMKRIVDVHDVSISNGAKGQKVSVSFNGTTFSFTGTPPQKLVKKAGGVVKK</sequence>
<dbReference type="PANTHER" id="PTHR39555:SF1">
    <property type="entry name" value="TYPE IV PILUS INNER MEMBRANE COMPONENT PILO"/>
    <property type="match status" value="1"/>
</dbReference>
<gene>
    <name evidence="2" type="ORF">EVJ47_07470</name>
</gene>
<dbReference type="Pfam" id="PF04350">
    <property type="entry name" value="PilO"/>
    <property type="match status" value="1"/>
</dbReference>
<reference evidence="2 3" key="1">
    <citation type="submission" date="2019-01" db="EMBL/GenBank/DDBJ databases">
        <title>Insights into ecological role of a new deltaproteobacterial order Candidatus Sinidesulfobacterales (Sva0485) by metagenomics and metatranscriptomics.</title>
        <authorList>
            <person name="Tan S."/>
            <person name="Liu J."/>
            <person name="Fang Y."/>
            <person name="Hedlund B.P."/>
            <person name="Lian Z.H."/>
            <person name="Huang L.Y."/>
            <person name="Li J.T."/>
            <person name="Huang L.N."/>
            <person name="Li W.J."/>
            <person name="Jiang H.C."/>
            <person name="Dong H.L."/>
            <person name="Shu W.S."/>
        </authorList>
    </citation>
    <scope>NUCLEOTIDE SEQUENCE [LARGE SCALE GENOMIC DNA]</scope>
    <source>
        <strain evidence="2">AP3</strain>
    </source>
</reference>
<dbReference type="Proteomes" id="UP000320813">
    <property type="component" value="Unassembled WGS sequence"/>
</dbReference>
<keyword evidence="1" id="KW-0812">Transmembrane</keyword>
<dbReference type="GO" id="GO:0043107">
    <property type="term" value="P:type IV pilus-dependent motility"/>
    <property type="evidence" value="ECO:0007669"/>
    <property type="project" value="InterPro"/>
</dbReference>
<keyword evidence="1" id="KW-1133">Transmembrane helix</keyword>
<dbReference type="Gene3D" id="3.30.70.60">
    <property type="match status" value="1"/>
</dbReference>
<evidence type="ECO:0000256" key="1">
    <source>
        <dbReference type="SAM" id="Phobius"/>
    </source>
</evidence>